<sequence length="174" mass="20331">PLVNITHFFADFLTGLTGPLIWHNHMVLNEPNKALLKARRRVIPELLEWYHYLDRNAWNVEVKLPKSDSYLEDLRIHKFIEDLIMPYPFLDYNNAEWIRGAEAAICRIEHNKISTADHTVIWSGPTECWAVASKDCMSSEEWMVLVRKVGGKLVARVLWPEWAFMIDISRDSVL</sequence>
<gene>
    <name evidence="1" type="ORF">MNOR_LOCUS35711</name>
</gene>
<feature type="non-terminal residue" evidence="1">
    <location>
        <position position="174"/>
    </location>
</feature>
<feature type="non-terminal residue" evidence="1">
    <location>
        <position position="1"/>
    </location>
</feature>
<dbReference type="AlphaFoldDB" id="A0AAV2SFM6"/>
<evidence type="ECO:0000313" key="2">
    <source>
        <dbReference type="Proteomes" id="UP001497623"/>
    </source>
</evidence>
<accession>A0AAV2SFM6</accession>
<comment type="caution">
    <text evidence="1">The sequence shown here is derived from an EMBL/GenBank/DDBJ whole genome shotgun (WGS) entry which is preliminary data.</text>
</comment>
<name>A0AAV2SFM6_MEGNR</name>
<dbReference type="EMBL" id="CAXKWB010060851">
    <property type="protein sequence ID" value="CAL4183549.1"/>
    <property type="molecule type" value="Genomic_DNA"/>
</dbReference>
<protein>
    <submittedName>
        <fullName evidence="1">Uncharacterized protein</fullName>
    </submittedName>
</protein>
<reference evidence="1 2" key="1">
    <citation type="submission" date="2024-05" db="EMBL/GenBank/DDBJ databases">
        <authorList>
            <person name="Wallberg A."/>
        </authorList>
    </citation>
    <scope>NUCLEOTIDE SEQUENCE [LARGE SCALE GENOMIC DNA]</scope>
</reference>
<organism evidence="1 2">
    <name type="scientific">Meganyctiphanes norvegica</name>
    <name type="common">Northern krill</name>
    <name type="synonym">Thysanopoda norvegica</name>
    <dbReference type="NCBI Taxonomy" id="48144"/>
    <lineage>
        <taxon>Eukaryota</taxon>
        <taxon>Metazoa</taxon>
        <taxon>Ecdysozoa</taxon>
        <taxon>Arthropoda</taxon>
        <taxon>Crustacea</taxon>
        <taxon>Multicrustacea</taxon>
        <taxon>Malacostraca</taxon>
        <taxon>Eumalacostraca</taxon>
        <taxon>Eucarida</taxon>
        <taxon>Euphausiacea</taxon>
        <taxon>Euphausiidae</taxon>
        <taxon>Meganyctiphanes</taxon>
    </lineage>
</organism>
<dbReference type="Proteomes" id="UP001497623">
    <property type="component" value="Unassembled WGS sequence"/>
</dbReference>
<keyword evidence="2" id="KW-1185">Reference proteome</keyword>
<evidence type="ECO:0000313" key="1">
    <source>
        <dbReference type="EMBL" id="CAL4183549.1"/>
    </source>
</evidence>
<proteinExistence type="predicted"/>